<dbReference type="EMBL" id="MT732457">
    <property type="protein sequence ID" value="QQV90485.1"/>
    <property type="molecule type" value="Genomic_DNA"/>
</dbReference>
<protein>
    <submittedName>
        <fullName evidence="1">Uncharacterized protein</fullName>
    </submittedName>
</protein>
<accession>A0A8E4ZLS4</accession>
<evidence type="ECO:0000313" key="1">
    <source>
        <dbReference type="EMBL" id="QQV90485.1"/>
    </source>
</evidence>
<name>A0A8E4ZLS4_9CAUD</name>
<organism evidence="1 2">
    <name type="scientific">Olleya phage Harreka_1</name>
    <dbReference type="NCBI Taxonomy" id="2745673"/>
    <lineage>
        <taxon>Viruses</taxon>
        <taxon>Duplodnaviria</taxon>
        <taxon>Heunggongvirae</taxon>
        <taxon>Uroviricota</taxon>
        <taxon>Caudoviricetes</taxon>
        <taxon>Aggregaviridae</taxon>
        <taxon>Harrekavirus</taxon>
        <taxon>Harrekavirus harreka</taxon>
    </lineage>
</organism>
<keyword evidence="2" id="KW-1185">Reference proteome</keyword>
<proteinExistence type="predicted"/>
<gene>
    <name evidence="1" type="ORF">Harreka1_78</name>
</gene>
<dbReference type="Proteomes" id="UP000693706">
    <property type="component" value="Segment"/>
</dbReference>
<reference evidence="1" key="1">
    <citation type="submission" date="2020-07" db="EMBL/GenBank/DDBJ databases">
        <title>Highly diverse flavobacterial phages as mortality factor during North Sea spring blooms.</title>
        <authorList>
            <person name="Bartlau N."/>
            <person name="Wichels A."/>
            <person name="Krohne G."/>
            <person name="Adriaenssens E.M."/>
            <person name="Heins A."/>
            <person name="Fuchs B.M."/>
            <person name="Amann R."/>
            <person name="Moraru C."/>
        </authorList>
    </citation>
    <scope>NUCLEOTIDE SEQUENCE</scope>
</reference>
<sequence length="79" mass="8942">MSVKLKETKGKDDKVEVITFKESDYMAIEGLKGSLFEGKTKVVHKIHGSKIVAKKLAKEVKVELEKVENLNRTVKDLKK</sequence>
<evidence type="ECO:0000313" key="2">
    <source>
        <dbReference type="Proteomes" id="UP000693706"/>
    </source>
</evidence>